<sequence>MPRPWSSFRTAFRVFKELARNQIPLDGAQAQTLEYRWKSPEGEMHQYVVMQVRQALLLTFTVTSPNALAESQRDYFQQIIQSFSAE</sequence>
<reference evidence="1" key="1">
    <citation type="submission" date="2019-05" db="EMBL/GenBank/DDBJ databases">
        <authorList>
            <consortium name="Pathogen Informatics"/>
        </authorList>
    </citation>
    <scope>NUCLEOTIDE SEQUENCE [LARGE SCALE GENOMIC DNA]</scope>
    <source>
        <strain evidence="1">NCTC12965</strain>
    </source>
</reference>
<evidence type="ECO:0000313" key="1">
    <source>
        <dbReference type="EMBL" id="VTR35851.1"/>
    </source>
</evidence>
<dbReference type="Gene3D" id="3.40.1000.10">
    <property type="entry name" value="Mog1/PsbP, alpha/beta/alpha sandwich"/>
    <property type="match status" value="1"/>
</dbReference>
<dbReference type="AlphaFoldDB" id="A0A4U9V0M9"/>
<gene>
    <name evidence="1" type="ORF">NCTC12965_03851</name>
</gene>
<proteinExistence type="predicted"/>
<dbReference type="InterPro" id="IPR014894">
    <property type="entry name" value="DcrB/EagT6"/>
</dbReference>
<dbReference type="InterPro" id="IPR016123">
    <property type="entry name" value="Mog1/PsbP_a/b/a-sand"/>
</dbReference>
<dbReference type="SUPFAM" id="SSF55724">
    <property type="entry name" value="Mog1p/PsbP-like"/>
    <property type="match status" value="1"/>
</dbReference>
<accession>A0A4U9V0M9</accession>
<dbReference type="Pfam" id="PF08786">
    <property type="entry name" value="DcrB"/>
    <property type="match status" value="1"/>
</dbReference>
<protein>
    <submittedName>
        <fullName evidence="1">Uncharacterized conserved protein</fullName>
    </submittedName>
</protein>
<organism evidence="1">
    <name type="scientific">Serratia fonticola</name>
    <dbReference type="NCBI Taxonomy" id="47917"/>
    <lineage>
        <taxon>Bacteria</taxon>
        <taxon>Pseudomonadati</taxon>
        <taxon>Pseudomonadota</taxon>
        <taxon>Gammaproteobacteria</taxon>
        <taxon>Enterobacterales</taxon>
        <taxon>Yersiniaceae</taxon>
        <taxon>Serratia</taxon>
    </lineage>
</organism>
<dbReference type="EMBL" id="CABEEZ010000081">
    <property type="protein sequence ID" value="VTR35851.1"/>
    <property type="molecule type" value="Genomic_DNA"/>
</dbReference>
<name>A0A4U9V0M9_SERFO</name>